<dbReference type="InterPro" id="IPR011330">
    <property type="entry name" value="Glyco_hydro/deAcase_b/a-brl"/>
</dbReference>
<organism evidence="1">
    <name type="scientific">uncultured Mycobacterium sp</name>
    <dbReference type="NCBI Taxonomy" id="171292"/>
    <lineage>
        <taxon>Bacteria</taxon>
        <taxon>Bacillati</taxon>
        <taxon>Actinomycetota</taxon>
        <taxon>Actinomycetes</taxon>
        <taxon>Mycobacteriales</taxon>
        <taxon>Mycobacteriaceae</taxon>
        <taxon>Mycobacterium</taxon>
        <taxon>environmental samples</taxon>
    </lineage>
</organism>
<proteinExistence type="predicted"/>
<reference evidence="1" key="1">
    <citation type="submission" date="2016-03" db="EMBL/GenBank/DDBJ databases">
        <authorList>
            <person name="Ploux O."/>
        </authorList>
    </citation>
    <scope>NUCLEOTIDE SEQUENCE</scope>
    <source>
        <strain evidence="1">UC10</strain>
    </source>
</reference>
<protein>
    <submittedName>
        <fullName evidence="1">Uncharacterized protein</fullName>
    </submittedName>
</protein>
<sequence length="168" mass="17874">MSGTCWGGQLLTGSAVGGPSMIVLRQRGEPVVDGQRSCSAPDGRFTGQIQLGNHTWSHPDTTRIGAAALVDQMTRNADFLERPRPSIAVTATDTAGTGIRVDGGLTAVCPRTELRESRAYFGVTTVGRRRASVVKCLRGWLILSRELVVGAARSFADKQDSQSTGRTS</sequence>
<gene>
    <name evidence="1" type="ORF">MHPYR_350073</name>
</gene>
<dbReference type="GO" id="GO:0005975">
    <property type="term" value="P:carbohydrate metabolic process"/>
    <property type="evidence" value="ECO:0007669"/>
    <property type="project" value="InterPro"/>
</dbReference>
<dbReference type="EMBL" id="FLQS01000029">
    <property type="protein sequence ID" value="SBS76731.1"/>
    <property type="molecule type" value="Genomic_DNA"/>
</dbReference>
<name>A0A1Y5PKL9_9MYCO</name>
<accession>A0A1Y5PKL9</accession>
<evidence type="ECO:0000313" key="1">
    <source>
        <dbReference type="EMBL" id="SBS76731.1"/>
    </source>
</evidence>
<dbReference type="AlphaFoldDB" id="A0A1Y5PKL9"/>
<dbReference type="SUPFAM" id="SSF88713">
    <property type="entry name" value="Glycoside hydrolase/deacetylase"/>
    <property type="match status" value="1"/>
</dbReference>